<comment type="similarity">
    <text evidence="1">Belongs to the 4-hydroxybenzoyl-CoA thioesterase family.</text>
</comment>
<dbReference type="InterPro" id="IPR050563">
    <property type="entry name" value="4-hydroxybenzoyl-CoA_TE"/>
</dbReference>
<reference evidence="3 4" key="1">
    <citation type="journal article" date="2016" name="Nat. Commun.">
        <title>Thousands of microbial genomes shed light on interconnected biogeochemical processes in an aquifer system.</title>
        <authorList>
            <person name="Anantharaman K."/>
            <person name="Brown C.T."/>
            <person name="Hug L.A."/>
            <person name="Sharon I."/>
            <person name="Castelle C.J."/>
            <person name="Probst A.J."/>
            <person name="Thomas B.C."/>
            <person name="Singh A."/>
            <person name="Wilkins M.J."/>
            <person name="Karaoz U."/>
            <person name="Brodie E.L."/>
            <person name="Williams K.H."/>
            <person name="Hubbard S.S."/>
            <person name="Banfield J.F."/>
        </authorList>
    </citation>
    <scope>NUCLEOTIDE SEQUENCE [LARGE SCALE GENOMIC DNA]</scope>
</reference>
<name>A0A1F6GB02_9PROT</name>
<dbReference type="Proteomes" id="UP000178449">
    <property type="component" value="Unassembled WGS sequence"/>
</dbReference>
<organism evidence="3 4">
    <name type="scientific">Candidatus Lambdaproteobacteria bacterium RIFOXYD2_FULL_50_16</name>
    <dbReference type="NCBI Taxonomy" id="1817772"/>
    <lineage>
        <taxon>Bacteria</taxon>
        <taxon>Pseudomonadati</taxon>
        <taxon>Pseudomonadota</taxon>
        <taxon>Candidatus Lambdaproteobacteria</taxon>
    </lineage>
</organism>
<sequence>MANPFKNCAFFLEMSVRDYELDLLGMVNNGVYQGYLEHARHEYLKTLGLDFAGLHQAGYRLVVLRAELDYLQTLHSGDRFVVTVHLRQETKLRFCFEQAIFRMPDQTPVLKAKIIGTGLKINGRPGLPPQLLELFK</sequence>
<evidence type="ECO:0000256" key="1">
    <source>
        <dbReference type="ARBA" id="ARBA00005953"/>
    </source>
</evidence>
<evidence type="ECO:0000313" key="4">
    <source>
        <dbReference type="Proteomes" id="UP000178449"/>
    </source>
</evidence>
<evidence type="ECO:0000313" key="3">
    <source>
        <dbReference type="EMBL" id="OGG95282.1"/>
    </source>
</evidence>
<keyword evidence="2" id="KW-0378">Hydrolase</keyword>
<dbReference type="AlphaFoldDB" id="A0A1F6GB02"/>
<dbReference type="EMBL" id="MFNE01000026">
    <property type="protein sequence ID" value="OGG95282.1"/>
    <property type="molecule type" value="Genomic_DNA"/>
</dbReference>
<dbReference type="Gene3D" id="3.10.129.10">
    <property type="entry name" value="Hotdog Thioesterase"/>
    <property type="match status" value="1"/>
</dbReference>
<dbReference type="PANTHER" id="PTHR31793:SF27">
    <property type="entry name" value="NOVEL THIOESTERASE SUPERFAMILY DOMAIN AND SAPOSIN A-TYPE DOMAIN CONTAINING PROTEIN (0610012H03RIK)"/>
    <property type="match status" value="1"/>
</dbReference>
<dbReference type="GO" id="GO:0047617">
    <property type="term" value="F:fatty acyl-CoA hydrolase activity"/>
    <property type="evidence" value="ECO:0007669"/>
    <property type="project" value="TreeGrafter"/>
</dbReference>
<dbReference type="InterPro" id="IPR029069">
    <property type="entry name" value="HotDog_dom_sf"/>
</dbReference>
<dbReference type="Pfam" id="PF13279">
    <property type="entry name" value="4HBT_2"/>
    <property type="match status" value="1"/>
</dbReference>
<comment type="caution">
    <text evidence="3">The sequence shown here is derived from an EMBL/GenBank/DDBJ whole genome shotgun (WGS) entry which is preliminary data.</text>
</comment>
<dbReference type="SUPFAM" id="SSF54637">
    <property type="entry name" value="Thioesterase/thiol ester dehydrase-isomerase"/>
    <property type="match status" value="1"/>
</dbReference>
<evidence type="ECO:0000256" key="2">
    <source>
        <dbReference type="ARBA" id="ARBA00022801"/>
    </source>
</evidence>
<proteinExistence type="inferred from homology"/>
<protein>
    <submittedName>
        <fullName evidence="3">Thioesterase</fullName>
    </submittedName>
</protein>
<dbReference type="PANTHER" id="PTHR31793">
    <property type="entry name" value="4-HYDROXYBENZOYL-COA THIOESTERASE FAMILY MEMBER"/>
    <property type="match status" value="1"/>
</dbReference>
<accession>A0A1F6GB02</accession>
<gene>
    <name evidence="3" type="ORF">A2527_08925</name>
</gene>
<dbReference type="STRING" id="1817772.A2527_08925"/>
<dbReference type="CDD" id="cd00586">
    <property type="entry name" value="4HBT"/>
    <property type="match status" value="1"/>
</dbReference>